<reference evidence="1 2" key="1">
    <citation type="journal article" date="2018" name="PLoS Genet.">
        <title>Population sequencing reveals clonal diversity and ancestral inbreeding in the grapevine cultivar Chardonnay.</title>
        <authorList>
            <person name="Roach M.J."/>
            <person name="Johnson D.L."/>
            <person name="Bohlmann J."/>
            <person name="van Vuuren H.J."/>
            <person name="Jones S.J."/>
            <person name="Pretorius I.S."/>
            <person name="Schmidt S.A."/>
            <person name="Borneman A.R."/>
        </authorList>
    </citation>
    <scope>NUCLEOTIDE SEQUENCE [LARGE SCALE GENOMIC DNA]</scope>
    <source>
        <strain evidence="2">cv. Chardonnay</strain>
        <tissue evidence="1">Leaf</tissue>
    </source>
</reference>
<dbReference type="AlphaFoldDB" id="A0A438HKK5"/>
<organism evidence="1 2">
    <name type="scientific">Vitis vinifera</name>
    <name type="common">Grape</name>
    <dbReference type="NCBI Taxonomy" id="29760"/>
    <lineage>
        <taxon>Eukaryota</taxon>
        <taxon>Viridiplantae</taxon>
        <taxon>Streptophyta</taxon>
        <taxon>Embryophyta</taxon>
        <taxon>Tracheophyta</taxon>
        <taxon>Spermatophyta</taxon>
        <taxon>Magnoliopsida</taxon>
        <taxon>eudicotyledons</taxon>
        <taxon>Gunneridae</taxon>
        <taxon>Pentapetalae</taxon>
        <taxon>rosids</taxon>
        <taxon>Vitales</taxon>
        <taxon>Vitaceae</taxon>
        <taxon>Viteae</taxon>
        <taxon>Vitis</taxon>
    </lineage>
</organism>
<proteinExistence type="predicted"/>
<sequence>MFLTARDHVQGKINPEYLNWEQQDQLLFSWLLSSMTEVMLTRMVGCETSHHIWKTLEVFFASQTKAKISQFKTRLHNTKKDDLS</sequence>
<name>A0A438HKK5_VITVI</name>
<protein>
    <recommendedName>
        <fullName evidence="3">Retrovirus-related Pol polyprotein from transposon TNT 1-94</fullName>
    </recommendedName>
</protein>
<evidence type="ECO:0008006" key="3">
    <source>
        <dbReference type="Google" id="ProtNLM"/>
    </source>
</evidence>
<comment type="caution">
    <text evidence="1">The sequence shown here is derived from an EMBL/GenBank/DDBJ whole genome shotgun (WGS) entry which is preliminary data.</text>
</comment>
<evidence type="ECO:0000313" key="2">
    <source>
        <dbReference type="Proteomes" id="UP000288805"/>
    </source>
</evidence>
<evidence type="ECO:0000313" key="1">
    <source>
        <dbReference type="EMBL" id="RVW85015.1"/>
    </source>
</evidence>
<dbReference type="EMBL" id="QGNW01000208">
    <property type="protein sequence ID" value="RVW85015.1"/>
    <property type="molecule type" value="Genomic_DNA"/>
</dbReference>
<dbReference type="PANTHER" id="PTHR47481">
    <property type="match status" value="1"/>
</dbReference>
<gene>
    <name evidence="1" type="ORF">CK203_037689</name>
</gene>
<dbReference type="Proteomes" id="UP000288805">
    <property type="component" value="Unassembled WGS sequence"/>
</dbReference>
<dbReference type="Pfam" id="PF14223">
    <property type="entry name" value="Retrotran_gag_2"/>
    <property type="match status" value="1"/>
</dbReference>
<dbReference type="PANTHER" id="PTHR47481:SF22">
    <property type="entry name" value="RETROTRANSPOSON GAG DOMAIN-CONTAINING PROTEIN"/>
    <property type="match status" value="1"/>
</dbReference>
<accession>A0A438HKK5</accession>